<dbReference type="AlphaFoldDB" id="A0A939BNG2"/>
<dbReference type="EC" id="4.1.2.25" evidence="6"/>
<evidence type="ECO:0000313" key="9">
    <source>
        <dbReference type="Proteomes" id="UP000774000"/>
    </source>
</evidence>
<name>A0A939BNG2_9FIRM</name>
<dbReference type="SMART" id="SM00905">
    <property type="entry name" value="FolB"/>
    <property type="match status" value="1"/>
</dbReference>
<gene>
    <name evidence="8" type="ORF">JOC47_000012</name>
</gene>
<dbReference type="InterPro" id="IPR006156">
    <property type="entry name" value="Dihydroneopterin_aldolase"/>
</dbReference>
<dbReference type="GO" id="GO:0004150">
    <property type="term" value="F:dihydroneopterin aldolase activity"/>
    <property type="evidence" value="ECO:0007669"/>
    <property type="project" value="UniProtKB-UniRule"/>
</dbReference>
<comment type="catalytic activity">
    <reaction evidence="1 6">
        <text>7,8-dihydroneopterin = 6-hydroxymethyl-7,8-dihydropterin + glycolaldehyde</text>
        <dbReference type="Rhea" id="RHEA:10540"/>
        <dbReference type="ChEBI" id="CHEBI:17001"/>
        <dbReference type="ChEBI" id="CHEBI:17071"/>
        <dbReference type="ChEBI" id="CHEBI:44841"/>
        <dbReference type="EC" id="4.1.2.25"/>
    </reaction>
</comment>
<evidence type="ECO:0000256" key="4">
    <source>
        <dbReference type="ARBA" id="ARBA00022909"/>
    </source>
</evidence>
<dbReference type="PANTHER" id="PTHR42844:SF1">
    <property type="entry name" value="DIHYDRONEOPTERIN ALDOLASE 1-RELATED"/>
    <property type="match status" value="1"/>
</dbReference>
<protein>
    <recommendedName>
        <fullName evidence="6">7,8-dihydroneopterin aldolase</fullName>
        <ecNumber evidence="6">4.1.2.25</ecNumber>
    </recommendedName>
</protein>
<keyword evidence="4 6" id="KW-0289">Folate biosynthesis</keyword>
<evidence type="ECO:0000259" key="7">
    <source>
        <dbReference type="SMART" id="SM00905"/>
    </source>
</evidence>
<dbReference type="Pfam" id="PF02152">
    <property type="entry name" value="FolB"/>
    <property type="match status" value="1"/>
</dbReference>
<dbReference type="CDD" id="cd00534">
    <property type="entry name" value="DHNA_DHNTPE"/>
    <property type="match status" value="1"/>
</dbReference>
<comment type="similarity">
    <text evidence="3 6">Belongs to the DHNA family.</text>
</comment>
<dbReference type="FunFam" id="3.30.1130.10:FF:000003">
    <property type="entry name" value="7,8-dihydroneopterin aldolase"/>
    <property type="match status" value="1"/>
</dbReference>
<evidence type="ECO:0000256" key="6">
    <source>
        <dbReference type="RuleBase" id="RU362079"/>
    </source>
</evidence>
<dbReference type="NCBIfam" id="TIGR00525">
    <property type="entry name" value="folB"/>
    <property type="match status" value="1"/>
</dbReference>
<sequence>MSEENNLGQKFFIDAELYADLHPAGESDDVEQAVNYAEVYEVIKEICENKEFDLIEALAENIAQTILEQFALVEEVTIKVKKPEAPVAGVFDYVGVEIKRTRGN</sequence>
<keyword evidence="9" id="KW-1185">Reference proteome</keyword>
<evidence type="ECO:0000256" key="3">
    <source>
        <dbReference type="ARBA" id="ARBA00005708"/>
    </source>
</evidence>
<dbReference type="NCBIfam" id="TIGR00526">
    <property type="entry name" value="folB_dom"/>
    <property type="match status" value="1"/>
</dbReference>
<dbReference type="GO" id="GO:0046656">
    <property type="term" value="P:folic acid biosynthetic process"/>
    <property type="evidence" value="ECO:0007669"/>
    <property type="project" value="UniProtKB-UniRule"/>
</dbReference>
<dbReference type="SUPFAM" id="SSF55620">
    <property type="entry name" value="Tetrahydrobiopterin biosynthesis enzymes-like"/>
    <property type="match status" value="1"/>
</dbReference>
<dbReference type="PANTHER" id="PTHR42844">
    <property type="entry name" value="DIHYDRONEOPTERIN ALDOLASE 1-RELATED"/>
    <property type="match status" value="1"/>
</dbReference>
<dbReference type="InterPro" id="IPR006157">
    <property type="entry name" value="FolB_dom"/>
</dbReference>
<comment type="pathway">
    <text evidence="2 6">Cofactor biosynthesis; tetrahydrofolate biosynthesis; 2-amino-4-hydroxy-6-hydroxymethyl-7,8-dihydropteridine diphosphate from 7,8-dihydroneopterin triphosphate: step 3/4.</text>
</comment>
<dbReference type="Proteomes" id="UP000774000">
    <property type="component" value="Unassembled WGS sequence"/>
</dbReference>
<dbReference type="Gene3D" id="3.30.1130.10">
    <property type="match status" value="1"/>
</dbReference>
<reference evidence="8" key="1">
    <citation type="submission" date="2021-01" db="EMBL/GenBank/DDBJ databases">
        <title>Genomic Encyclopedia of Type Strains, Phase IV (KMG-IV): sequencing the most valuable type-strain genomes for metagenomic binning, comparative biology and taxonomic classification.</title>
        <authorList>
            <person name="Goeker M."/>
        </authorList>
    </citation>
    <scope>NUCLEOTIDE SEQUENCE</scope>
    <source>
        <strain evidence="8">DSM 23230</strain>
    </source>
</reference>
<evidence type="ECO:0000256" key="2">
    <source>
        <dbReference type="ARBA" id="ARBA00005013"/>
    </source>
</evidence>
<accession>A0A939BNG2</accession>
<comment type="function">
    <text evidence="6">Catalyzes the conversion of 7,8-dihydroneopterin to 6-hydroxymethyl-7,8-dihydropterin.</text>
</comment>
<evidence type="ECO:0000313" key="8">
    <source>
        <dbReference type="EMBL" id="MBM7555188.1"/>
    </source>
</evidence>
<dbReference type="GO" id="GO:0005737">
    <property type="term" value="C:cytoplasm"/>
    <property type="evidence" value="ECO:0007669"/>
    <property type="project" value="TreeGrafter"/>
</dbReference>
<proteinExistence type="inferred from homology"/>
<dbReference type="EMBL" id="JAFBDQ010000001">
    <property type="protein sequence ID" value="MBM7555188.1"/>
    <property type="molecule type" value="Genomic_DNA"/>
</dbReference>
<evidence type="ECO:0000256" key="1">
    <source>
        <dbReference type="ARBA" id="ARBA00001353"/>
    </source>
</evidence>
<comment type="caution">
    <text evidence="8">The sequence shown here is derived from an EMBL/GenBank/DDBJ whole genome shotgun (WGS) entry which is preliminary data.</text>
</comment>
<dbReference type="GO" id="GO:0046654">
    <property type="term" value="P:tetrahydrofolate biosynthetic process"/>
    <property type="evidence" value="ECO:0007669"/>
    <property type="project" value="UniProtKB-UniRule"/>
</dbReference>
<organism evidence="8 9">
    <name type="scientific">Halanaerobacter jeridensis</name>
    <dbReference type="NCBI Taxonomy" id="706427"/>
    <lineage>
        <taxon>Bacteria</taxon>
        <taxon>Bacillati</taxon>
        <taxon>Bacillota</taxon>
        <taxon>Clostridia</taxon>
        <taxon>Halanaerobiales</taxon>
        <taxon>Halobacteroidaceae</taxon>
        <taxon>Halanaerobacter</taxon>
    </lineage>
</organism>
<evidence type="ECO:0000256" key="5">
    <source>
        <dbReference type="ARBA" id="ARBA00023239"/>
    </source>
</evidence>
<dbReference type="InterPro" id="IPR043133">
    <property type="entry name" value="GTP-CH-I_C/QueF"/>
</dbReference>
<keyword evidence="5 6" id="KW-0456">Lyase</keyword>
<feature type="domain" description="Dihydroneopterin aldolase/epimerase" evidence="7">
    <location>
        <begin position="1"/>
        <end position="100"/>
    </location>
</feature>